<sequence length="203" mass="22791">MENKALNLPQISQEEKLIAKSIEKSLGKRSKFFIHRDEPTDPVYVAIGRVGDSPSHQLTALATNGISNYPLFASDGSGYPDTRLELVGACETDQADEFEQMIFFSARTIIKQKWFCAPGTFLSNAVSRFGKFGDMQHLYFTTPFGFDGFSTESFGARKVSWLSPVPVSSAEVQFARENSTEKLEEAFEENDVDWFNLKRASIF</sequence>
<proteinExistence type="predicted"/>
<dbReference type="Pfam" id="PF05076">
    <property type="entry name" value="SUFU"/>
    <property type="match status" value="1"/>
</dbReference>
<dbReference type="InterPro" id="IPR020941">
    <property type="entry name" value="SUFU-like_domain"/>
</dbReference>
<accession>A0AA92C1U5</accession>
<dbReference type="EMBL" id="QDFR01000005">
    <property type="protein sequence ID" value="PVE52365.1"/>
    <property type="molecule type" value="Genomic_DNA"/>
</dbReference>
<evidence type="ECO:0000259" key="1">
    <source>
        <dbReference type="Pfam" id="PF05076"/>
    </source>
</evidence>
<evidence type="ECO:0000313" key="3">
    <source>
        <dbReference type="Proteomes" id="UP000244335"/>
    </source>
</evidence>
<protein>
    <recommendedName>
        <fullName evidence="1">Suppressor of fused-like domain-containing protein</fullName>
    </recommendedName>
</protein>
<feature type="domain" description="Suppressor of fused-like" evidence="1">
    <location>
        <begin position="47"/>
        <end position="199"/>
    </location>
</feature>
<reference evidence="2 3" key="1">
    <citation type="submission" date="2018-04" db="EMBL/GenBank/DDBJ databases">
        <authorList>
            <person name="Hagen T."/>
        </authorList>
    </citation>
    <scope>NUCLEOTIDE SEQUENCE [LARGE SCALE GENOMIC DNA]</scope>
    <source>
        <strain evidence="2 3">TPD7009</strain>
    </source>
</reference>
<comment type="caution">
    <text evidence="2">The sequence shown here is derived from an EMBL/GenBank/DDBJ whole genome shotgun (WGS) entry which is preliminary data.</text>
</comment>
<dbReference type="RefSeq" id="WP_116494423.1">
    <property type="nucleotide sequence ID" value="NZ_QDFR01000005.1"/>
</dbReference>
<dbReference type="AlphaFoldDB" id="A0AA92C1U5"/>
<name>A0AA92C1U5_RHIRH</name>
<evidence type="ECO:0000313" key="2">
    <source>
        <dbReference type="EMBL" id="PVE52365.1"/>
    </source>
</evidence>
<gene>
    <name evidence="2" type="ORF">DC430_16125</name>
</gene>
<dbReference type="Proteomes" id="UP000244335">
    <property type="component" value="Unassembled WGS sequence"/>
</dbReference>
<organism evidence="2 3">
    <name type="scientific">Rhizobium rhizogenes</name>
    <name type="common">Agrobacterium rhizogenes</name>
    <dbReference type="NCBI Taxonomy" id="359"/>
    <lineage>
        <taxon>Bacteria</taxon>
        <taxon>Pseudomonadati</taxon>
        <taxon>Pseudomonadota</taxon>
        <taxon>Alphaproteobacteria</taxon>
        <taxon>Hyphomicrobiales</taxon>
        <taxon>Rhizobiaceae</taxon>
        <taxon>Rhizobium/Agrobacterium group</taxon>
        <taxon>Rhizobium</taxon>
    </lineage>
</organism>